<feature type="compositionally biased region" description="Basic and acidic residues" evidence="1">
    <location>
        <begin position="133"/>
        <end position="149"/>
    </location>
</feature>
<proteinExistence type="predicted"/>
<accession>A0ABR4IN91</accession>
<evidence type="ECO:0000256" key="1">
    <source>
        <dbReference type="SAM" id="MobiDB-lite"/>
    </source>
</evidence>
<evidence type="ECO:0000313" key="3">
    <source>
        <dbReference type="Proteomes" id="UP001610446"/>
    </source>
</evidence>
<name>A0ABR4IN91_9EURO</name>
<reference evidence="2 3" key="1">
    <citation type="submission" date="2024-07" db="EMBL/GenBank/DDBJ databases">
        <title>Section-level genome sequencing and comparative genomics of Aspergillus sections Usti and Cavernicolus.</title>
        <authorList>
            <consortium name="Lawrence Berkeley National Laboratory"/>
            <person name="Nybo J.L."/>
            <person name="Vesth T.C."/>
            <person name="Theobald S."/>
            <person name="Frisvad J.C."/>
            <person name="Larsen T.O."/>
            <person name="Kjaerboelling I."/>
            <person name="Rothschild-Mancinelli K."/>
            <person name="Lyhne E.K."/>
            <person name="Kogle M.E."/>
            <person name="Barry K."/>
            <person name="Clum A."/>
            <person name="Na H."/>
            <person name="Ledsgaard L."/>
            <person name="Lin J."/>
            <person name="Lipzen A."/>
            <person name="Kuo A."/>
            <person name="Riley R."/>
            <person name="Mondo S."/>
            <person name="Labutti K."/>
            <person name="Haridas S."/>
            <person name="Pangalinan J."/>
            <person name="Salamov A.A."/>
            <person name="Simmons B.A."/>
            <person name="Magnuson J.K."/>
            <person name="Chen J."/>
            <person name="Drula E."/>
            <person name="Henrissat B."/>
            <person name="Wiebenga A."/>
            <person name="Lubbers R.J."/>
            <person name="Gomes A.C."/>
            <person name="Makela M.R."/>
            <person name="Stajich J."/>
            <person name="Grigoriev I.V."/>
            <person name="Mortensen U.H."/>
            <person name="De Vries R.P."/>
            <person name="Baker S.E."/>
            <person name="Andersen M.R."/>
        </authorList>
    </citation>
    <scope>NUCLEOTIDE SEQUENCE [LARGE SCALE GENOMIC DNA]</scope>
    <source>
        <strain evidence="2 3">CBS 123904</strain>
    </source>
</reference>
<feature type="compositionally biased region" description="Polar residues" evidence="1">
    <location>
        <begin position="14"/>
        <end position="23"/>
    </location>
</feature>
<feature type="region of interest" description="Disordered" evidence="1">
    <location>
        <begin position="133"/>
        <end position="162"/>
    </location>
</feature>
<keyword evidence="3" id="KW-1185">Reference proteome</keyword>
<protein>
    <submittedName>
        <fullName evidence="2">Uncharacterized protein</fullName>
    </submittedName>
</protein>
<evidence type="ECO:0000313" key="2">
    <source>
        <dbReference type="EMBL" id="KAL2828357.1"/>
    </source>
</evidence>
<gene>
    <name evidence="2" type="ORF">BJY01DRAFT_255382</name>
</gene>
<dbReference type="Proteomes" id="UP001610446">
    <property type="component" value="Unassembled WGS sequence"/>
</dbReference>
<organism evidence="2 3">
    <name type="scientific">Aspergillus pseudoustus</name>
    <dbReference type="NCBI Taxonomy" id="1810923"/>
    <lineage>
        <taxon>Eukaryota</taxon>
        <taxon>Fungi</taxon>
        <taxon>Dikarya</taxon>
        <taxon>Ascomycota</taxon>
        <taxon>Pezizomycotina</taxon>
        <taxon>Eurotiomycetes</taxon>
        <taxon>Eurotiomycetidae</taxon>
        <taxon>Eurotiales</taxon>
        <taxon>Aspergillaceae</taxon>
        <taxon>Aspergillus</taxon>
        <taxon>Aspergillus subgen. Nidulantes</taxon>
    </lineage>
</organism>
<dbReference type="EMBL" id="JBFXLU010000366">
    <property type="protein sequence ID" value="KAL2828357.1"/>
    <property type="molecule type" value="Genomic_DNA"/>
</dbReference>
<sequence length="162" mass="17535">MADQGATTPAGIISKTSTTTPDQDSLLDLANTPPATRPTTQRRDPDHAGTGTTRCRVDISAMTAEERLEVANTLPITRNMISTQAAWPASGGVTDMEEYCRALEAVGATFYSDPTQDEGTRIVMEDIRGYEAQLKAEAEREREKEKGSAEQDPDSTQQPSSQ</sequence>
<comment type="caution">
    <text evidence="2">The sequence shown here is derived from an EMBL/GenBank/DDBJ whole genome shotgun (WGS) entry which is preliminary data.</text>
</comment>
<feature type="region of interest" description="Disordered" evidence="1">
    <location>
        <begin position="1"/>
        <end position="53"/>
    </location>
</feature>